<accession>A0ABR3P1Z6</accession>
<dbReference type="Proteomes" id="UP001562354">
    <property type="component" value="Unassembled WGS sequence"/>
</dbReference>
<dbReference type="EMBL" id="JBFMKM010000018">
    <property type="protein sequence ID" value="KAL1296625.1"/>
    <property type="molecule type" value="Genomic_DNA"/>
</dbReference>
<dbReference type="RefSeq" id="XP_069196307.1">
    <property type="nucleotide sequence ID" value="XM_069340300.1"/>
</dbReference>
<reference evidence="3 4" key="1">
    <citation type="submission" date="2024-07" db="EMBL/GenBank/DDBJ databases">
        <title>Draft sequence of the Neodothiora populina.</title>
        <authorList>
            <person name="Drown D.D."/>
            <person name="Schuette U.S."/>
            <person name="Buechlein A.B."/>
            <person name="Rusch D.R."/>
            <person name="Winton L.W."/>
            <person name="Adams G.A."/>
        </authorList>
    </citation>
    <scope>NUCLEOTIDE SEQUENCE [LARGE SCALE GENOMIC DNA]</scope>
    <source>
        <strain evidence="3 4">CPC 39397</strain>
    </source>
</reference>
<sequence length="450" mass="48827">MAYADDGVRAKLSALNETQDSIVSVAQWVMFHRRHADRTAELWLERLKESNTSKKLNLIYLANEVVQQSKARKKEDFLLAFSPIIADAAATAYKGSTQEVQLKIRRVVEVWRQRGIFETAIQDAVEKRIDDIDKSRSSARPAGARLGGSLFGSTSSVPSELQPLVQPQNNIARAESAMRPLLSTASTEYTKMTDPAFPVPTPPVHAARLSTLLKNLASAEGAVNDSIKARQELITALEKLLDDNTTKLAEDQNTATELSTRRCTTESKKKEVEDGIMRGLSAGTFNAPLPGQSNGSEGNNSADTSPEMEAFTPPPPDVETFAPTASPRPEPSYPADDRAYGQDFPEQDSYMPDPVQEQHPSYNEPPPAFEPPPAMQANAATPDVEALLKTLAAPPHPVRTSSAQSADAPADPRLKRRKTSHKPSDMDDDIFGGNEGVGIDSDVAAMLGAQ</sequence>
<dbReference type="Pfam" id="PF04818">
    <property type="entry name" value="CID"/>
    <property type="match status" value="1"/>
</dbReference>
<evidence type="ECO:0000256" key="1">
    <source>
        <dbReference type="SAM" id="MobiDB-lite"/>
    </source>
</evidence>
<organism evidence="3 4">
    <name type="scientific">Neodothiora populina</name>
    <dbReference type="NCBI Taxonomy" id="2781224"/>
    <lineage>
        <taxon>Eukaryota</taxon>
        <taxon>Fungi</taxon>
        <taxon>Dikarya</taxon>
        <taxon>Ascomycota</taxon>
        <taxon>Pezizomycotina</taxon>
        <taxon>Dothideomycetes</taxon>
        <taxon>Dothideomycetidae</taxon>
        <taxon>Dothideales</taxon>
        <taxon>Dothioraceae</taxon>
        <taxon>Neodothiora</taxon>
    </lineage>
</organism>
<dbReference type="PROSITE" id="PS51391">
    <property type="entry name" value="CID"/>
    <property type="match status" value="1"/>
</dbReference>
<evidence type="ECO:0000313" key="4">
    <source>
        <dbReference type="Proteomes" id="UP001562354"/>
    </source>
</evidence>
<feature type="region of interest" description="Disordered" evidence="1">
    <location>
        <begin position="250"/>
        <end position="436"/>
    </location>
</feature>
<evidence type="ECO:0000259" key="2">
    <source>
        <dbReference type="PROSITE" id="PS51391"/>
    </source>
</evidence>
<gene>
    <name evidence="3" type="ORF">AAFC00_000113</name>
</gene>
<dbReference type="PANTHER" id="PTHR12460:SF0">
    <property type="entry name" value="CID DOMAIN-CONTAINING PROTEIN-RELATED"/>
    <property type="match status" value="1"/>
</dbReference>
<comment type="caution">
    <text evidence="3">The sequence shown here is derived from an EMBL/GenBank/DDBJ whole genome shotgun (WGS) entry which is preliminary data.</text>
</comment>
<evidence type="ECO:0000313" key="3">
    <source>
        <dbReference type="EMBL" id="KAL1296625.1"/>
    </source>
</evidence>
<feature type="compositionally biased region" description="Low complexity" evidence="1">
    <location>
        <begin position="401"/>
        <end position="411"/>
    </location>
</feature>
<dbReference type="CDD" id="cd17003">
    <property type="entry name" value="CID_Rtt103"/>
    <property type="match status" value="1"/>
</dbReference>
<keyword evidence="4" id="KW-1185">Reference proteome</keyword>
<name>A0ABR3P1Z6_9PEZI</name>
<proteinExistence type="predicted"/>
<feature type="domain" description="CID" evidence="2">
    <location>
        <begin position="1"/>
        <end position="133"/>
    </location>
</feature>
<dbReference type="SUPFAM" id="SSF48464">
    <property type="entry name" value="ENTH/VHS domain"/>
    <property type="match status" value="1"/>
</dbReference>
<protein>
    <recommendedName>
        <fullName evidence="2">CID domain-containing protein</fullName>
    </recommendedName>
</protein>
<dbReference type="InterPro" id="IPR008942">
    <property type="entry name" value="ENTH_VHS"/>
</dbReference>
<feature type="compositionally biased region" description="Pro residues" evidence="1">
    <location>
        <begin position="363"/>
        <end position="374"/>
    </location>
</feature>
<dbReference type="InterPro" id="IPR047883">
    <property type="entry name" value="Rtt103-like_CID"/>
</dbReference>
<dbReference type="Gene3D" id="1.25.40.90">
    <property type="match status" value="1"/>
</dbReference>
<feature type="compositionally biased region" description="Polar residues" evidence="1">
    <location>
        <begin position="291"/>
        <end position="304"/>
    </location>
</feature>
<dbReference type="InterPro" id="IPR006569">
    <property type="entry name" value="CID_dom"/>
</dbReference>
<feature type="compositionally biased region" description="Basic and acidic residues" evidence="1">
    <location>
        <begin position="259"/>
        <end position="276"/>
    </location>
</feature>
<dbReference type="GeneID" id="95973816"/>
<dbReference type="PANTHER" id="PTHR12460">
    <property type="entry name" value="CYCLIN-DEPENDENT KINASE INHIBITOR-RELATED PROTEIN"/>
    <property type="match status" value="1"/>
</dbReference>
<dbReference type="SMART" id="SM00582">
    <property type="entry name" value="RPR"/>
    <property type="match status" value="1"/>
</dbReference>